<dbReference type="InterPro" id="IPR055170">
    <property type="entry name" value="GFO_IDH_MocA-like_dom"/>
</dbReference>
<dbReference type="SUPFAM" id="SSF55347">
    <property type="entry name" value="Glyceraldehyde-3-phosphate dehydrogenase-like, C-terminal domain"/>
    <property type="match status" value="1"/>
</dbReference>
<accession>A0A851GNN8</accession>
<organism evidence="3 4">
    <name type="scientific">Oceaniferula marina</name>
    <dbReference type="NCBI Taxonomy" id="2748318"/>
    <lineage>
        <taxon>Bacteria</taxon>
        <taxon>Pseudomonadati</taxon>
        <taxon>Verrucomicrobiota</taxon>
        <taxon>Verrucomicrobiia</taxon>
        <taxon>Verrucomicrobiales</taxon>
        <taxon>Verrucomicrobiaceae</taxon>
        <taxon>Oceaniferula</taxon>
    </lineage>
</organism>
<evidence type="ECO:0000259" key="2">
    <source>
        <dbReference type="Pfam" id="PF22725"/>
    </source>
</evidence>
<reference evidence="3 4" key="1">
    <citation type="submission" date="2020-07" db="EMBL/GenBank/DDBJ databases">
        <title>Roseicoccus Jingziensis gen. nov., sp. nov., isolated from coastal seawater.</title>
        <authorList>
            <person name="Feng X."/>
        </authorList>
    </citation>
    <scope>NUCLEOTIDE SEQUENCE [LARGE SCALE GENOMIC DNA]</scope>
    <source>
        <strain evidence="3 4">N1E253</strain>
    </source>
</reference>
<dbReference type="AlphaFoldDB" id="A0A851GNN8"/>
<dbReference type="Pfam" id="PF01408">
    <property type="entry name" value="GFO_IDH_MocA"/>
    <property type="match status" value="1"/>
</dbReference>
<evidence type="ECO:0000313" key="3">
    <source>
        <dbReference type="EMBL" id="NWK56647.1"/>
    </source>
</evidence>
<dbReference type="InterPro" id="IPR050463">
    <property type="entry name" value="Gfo/Idh/MocA_oxidrdct_glycsds"/>
</dbReference>
<dbReference type="PANTHER" id="PTHR43818:SF5">
    <property type="entry name" value="OXIDOREDUCTASE FAMILY PROTEIN"/>
    <property type="match status" value="1"/>
</dbReference>
<dbReference type="Gene3D" id="3.30.360.10">
    <property type="entry name" value="Dihydrodipicolinate Reductase, domain 2"/>
    <property type="match status" value="1"/>
</dbReference>
<evidence type="ECO:0000313" key="4">
    <source>
        <dbReference type="Proteomes" id="UP000557872"/>
    </source>
</evidence>
<dbReference type="SUPFAM" id="SSF51735">
    <property type="entry name" value="NAD(P)-binding Rossmann-fold domains"/>
    <property type="match status" value="1"/>
</dbReference>
<evidence type="ECO:0000259" key="1">
    <source>
        <dbReference type="Pfam" id="PF01408"/>
    </source>
</evidence>
<dbReference type="RefSeq" id="WP_178933448.1">
    <property type="nucleotide sequence ID" value="NZ_JACBAZ010000005.1"/>
</dbReference>
<dbReference type="PANTHER" id="PTHR43818">
    <property type="entry name" value="BCDNA.GH03377"/>
    <property type="match status" value="1"/>
</dbReference>
<dbReference type="InterPro" id="IPR000683">
    <property type="entry name" value="Gfo/Idh/MocA-like_OxRdtase_N"/>
</dbReference>
<dbReference type="EMBL" id="JACBAZ010000005">
    <property type="protein sequence ID" value="NWK56647.1"/>
    <property type="molecule type" value="Genomic_DNA"/>
</dbReference>
<dbReference type="Gene3D" id="3.40.50.720">
    <property type="entry name" value="NAD(P)-binding Rossmann-like Domain"/>
    <property type="match status" value="1"/>
</dbReference>
<comment type="caution">
    <text evidence="3">The sequence shown here is derived from an EMBL/GenBank/DDBJ whole genome shotgun (WGS) entry which is preliminary data.</text>
</comment>
<dbReference type="InterPro" id="IPR006311">
    <property type="entry name" value="TAT_signal"/>
</dbReference>
<dbReference type="Proteomes" id="UP000557872">
    <property type="component" value="Unassembled WGS sequence"/>
</dbReference>
<dbReference type="GO" id="GO:0000166">
    <property type="term" value="F:nucleotide binding"/>
    <property type="evidence" value="ECO:0007669"/>
    <property type="project" value="InterPro"/>
</dbReference>
<proteinExistence type="predicted"/>
<keyword evidence="4" id="KW-1185">Reference proteome</keyword>
<protein>
    <submittedName>
        <fullName evidence="3">Gfo/Idh/MocA family oxidoreductase</fullName>
    </submittedName>
</protein>
<dbReference type="InterPro" id="IPR036291">
    <property type="entry name" value="NAD(P)-bd_dom_sf"/>
</dbReference>
<feature type="domain" description="Gfo/Idh/MocA-like oxidoreductase N-terminal" evidence="1">
    <location>
        <begin position="42"/>
        <end position="167"/>
    </location>
</feature>
<dbReference type="Pfam" id="PF22725">
    <property type="entry name" value="GFO_IDH_MocA_C3"/>
    <property type="match status" value="1"/>
</dbReference>
<name>A0A851GNN8_9BACT</name>
<sequence length="432" mass="48110">MSEKITKRRTVLKTGGVLAAGAVLPQVGLGQGKSGGAGSSEIKVALIGCGGRGTGAANQTLHVKGTKLVAMADAFEDRLEKAYRSLKGHYKERVDVPKARKFVGFDAYKAAIDAADVVILTSPPGFRPRHFEYAVEKGKHVFMEKPVAVDAEGVRQVLAAAKEADKKKLKVVAGLQRRYQESYLETYAKLQEGAIGEILSAQCYWNGGGVWNKPRKEGMTEMEYQMRNWYYFNWLSGDHICEQHIHNIDIVNWFVGKNPVKAIGVGGRSQRIGKNYGEIFDHHYVEFTYDDGRMMNSQCRHWRGCPSRVTEIVIGEKGTASAGLIKDHKGKIIWRHRNRNAPNPYQQEHNELYRHIREDKPLNNAYYAAEASMSAILGRMVTYSGLEISWDKALKSGRSIMPKEISWDADPGPKAGKDGLYPCPIPGKTKVI</sequence>
<gene>
    <name evidence="3" type="ORF">HW115_13575</name>
</gene>
<dbReference type="PROSITE" id="PS51318">
    <property type="entry name" value="TAT"/>
    <property type="match status" value="1"/>
</dbReference>
<feature type="domain" description="GFO/IDH/MocA-like oxidoreductase" evidence="2">
    <location>
        <begin position="188"/>
        <end position="320"/>
    </location>
</feature>